<evidence type="ECO:0000259" key="1">
    <source>
        <dbReference type="Pfam" id="PF12146"/>
    </source>
</evidence>
<dbReference type="Gene3D" id="3.40.50.1820">
    <property type="entry name" value="alpha/beta hydrolase"/>
    <property type="match status" value="1"/>
</dbReference>
<dbReference type="Proteomes" id="UP000619101">
    <property type="component" value="Unassembled WGS sequence"/>
</dbReference>
<dbReference type="InterPro" id="IPR029058">
    <property type="entry name" value="AB_hydrolase_fold"/>
</dbReference>
<dbReference type="SUPFAM" id="SSF53474">
    <property type="entry name" value="alpha/beta-Hydrolases"/>
    <property type="match status" value="1"/>
</dbReference>
<dbReference type="Pfam" id="PF12146">
    <property type="entry name" value="Hydrolase_4"/>
    <property type="match status" value="1"/>
</dbReference>
<protein>
    <submittedName>
        <fullName evidence="2">Alpha/beta hydrolase</fullName>
    </submittedName>
</protein>
<dbReference type="GO" id="GO:0016787">
    <property type="term" value="F:hydrolase activity"/>
    <property type="evidence" value="ECO:0007669"/>
    <property type="project" value="UniProtKB-KW"/>
</dbReference>
<dbReference type="InterPro" id="IPR051044">
    <property type="entry name" value="MAG_DAG_Lipase"/>
</dbReference>
<sequence>MWKWETEQQPKAVVVILHSAYEQHRWYAWLIEKFRSARFHVVMGDLPGHGEQGKYARYHDENFEEYYNYTKVLLKVALEYNLPLFIVGNGLGASIATYVLQKNKIECAGVVLTSPWLHFKLAPGKLSNALSSFSAITSNVKLKHELSIQYFTRNTDVLMELKEQLPLNSMVTVKWYRDWQHMTRTIRDPENKFPDIPLLLMTGENDKITDISTSKRWLMEQTLSEFHYKQWNGCLHSLFFEVEREDVFRYTIDFINNVLRDLGYIVE</sequence>
<organism evidence="2 3">
    <name type="scientific">Solibacillus faecavium</name>
    <dbReference type="NCBI Taxonomy" id="2762221"/>
    <lineage>
        <taxon>Bacteria</taxon>
        <taxon>Bacillati</taxon>
        <taxon>Bacillota</taxon>
        <taxon>Bacilli</taxon>
        <taxon>Bacillales</taxon>
        <taxon>Caryophanaceae</taxon>
        <taxon>Solibacillus</taxon>
    </lineage>
</organism>
<dbReference type="InterPro" id="IPR022742">
    <property type="entry name" value="Hydrolase_4"/>
</dbReference>
<evidence type="ECO:0000313" key="3">
    <source>
        <dbReference type="Proteomes" id="UP000619101"/>
    </source>
</evidence>
<reference evidence="2 3" key="1">
    <citation type="submission" date="2020-08" db="EMBL/GenBank/DDBJ databases">
        <title>A Genomic Blueprint of the Chicken Gut Microbiome.</title>
        <authorList>
            <person name="Gilroy R."/>
            <person name="Ravi A."/>
            <person name="Getino M."/>
            <person name="Pursley I."/>
            <person name="Horton D.L."/>
            <person name="Alikhan N.-F."/>
            <person name="Baker D."/>
            <person name="Gharbi K."/>
            <person name="Hall N."/>
            <person name="Watson M."/>
            <person name="Adriaenssens E.M."/>
            <person name="Foster-Nyarko E."/>
            <person name="Jarju S."/>
            <person name="Secka A."/>
            <person name="Antonio M."/>
            <person name="Oren A."/>
            <person name="Chaudhuri R."/>
            <person name="La Ragione R.M."/>
            <person name="Hildebrand F."/>
            <person name="Pallen M.J."/>
        </authorList>
    </citation>
    <scope>NUCLEOTIDE SEQUENCE [LARGE SCALE GENOMIC DNA]</scope>
    <source>
        <strain evidence="2 3">A46</strain>
    </source>
</reference>
<evidence type="ECO:0000313" key="2">
    <source>
        <dbReference type="EMBL" id="MBD8037570.1"/>
    </source>
</evidence>
<feature type="domain" description="Serine aminopeptidase S33" evidence="1">
    <location>
        <begin position="8"/>
        <end position="242"/>
    </location>
</feature>
<name>A0ABR8Y052_9BACL</name>
<gene>
    <name evidence="2" type="ORF">H9635_12520</name>
</gene>
<accession>A0ABR8Y052</accession>
<comment type="caution">
    <text evidence="2">The sequence shown here is derived from an EMBL/GenBank/DDBJ whole genome shotgun (WGS) entry which is preliminary data.</text>
</comment>
<keyword evidence="3" id="KW-1185">Reference proteome</keyword>
<dbReference type="PANTHER" id="PTHR11614">
    <property type="entry name" value="PHOSPHOLIPASE-RELATED"/>
    <property type="match status" value="1"/>
</dbReference>
<dbReference type="PRINTS" id="PR00111">
    <property type="entry name" value="ABHYDROLASE"/>
</dbReference>
<dbReference type="RefSeq" id="WP_191700646.1">
    <property type="nucleotide sequence ID" value="NZ_JACSPZ010000005.1"/>
</dbReference>
<dbReference type="EMBL" id="JACSPZ010000005">
    <property type="protein sequence ID" value="MBD8037570.1"/>
    <property type="molecule type" value="Genomic_DNA"/>
</dbReference>
<keyword evidence="2" id="KW-0378">Hydrolase</keyword>
<proteinExistence type="predicted"/>
<dbReference type="InterPro" id="IPR000073">
    <property type="entry name" value="AB_hydrolase_1"/>
</dbReference>